<keyword evidence="7" id="KW-1185">Reference proteome</keyword>
<evidence type="ECO:0000313" key="7">
    <source>
        <dbReference type="Proteomes" id="UP000187209"/>
    </source>
</evidence>
<dbReference type="PANTHER" id="PTHR45798">
    <property type="entry name" value="RING-H2 FINGER PROTEIN ATL61-RELATED-RELATED"/>
    <property type="match status" value="1"/>
</dbReference>
<dbReference type="InterPro" id="IPR052788">
    <property type="entry name" value="RING-type_E3_ligase_ATL"/>
</dbReference>
<dbReference type="PANTHER" id="PTHR45798:SF88">
    <property type="entry name" value="RING-H2 FINGER PROTEIN ATL61-RELATED"/>
    <property type="match status" value="1"/>
</dbReference>
<dbReference type="AlphaFoldDB" id="A0A1R2AR76"/>
<keyword evidence="4" id="KW-1133">Transmembrane helix</keyword>
<gene>
    <name evidence="6" type="ORF">SteCoe_35936</name>
</gene>
<evidence type="ECO:0000313" key="6">
    <source>
        <dbReference type="EMBL" id="OMJ67019.1"/>
    </source>
</evidence>
<name>A0A1R2AR76_9CILI</name>
<keyword evidence="1" id="KW-0479">Metal-binding</keyword>
<keyword evidence="4" id="KW-0472">Membrane</keyword>
<sequence length="568" mass="65661">MLAILTIVSLCLAKVSIVSPDELADESIPYIITTFSNIRLYPIYGKLEFIRIDSSCEFSSKQKSLMKQTVIPVVLNVDSFGCSYDVVSLASEKNGSPGTIIVSDSTSYYKNFYSYDLVMKNPEEYVFSANSVCIIITSKTLKVFDNYLDKQIWITYSYTEFFVTKFPSTTFYMSSNFDYDYQFYKFFYEVVFERYVFKNELKFTFTYIDYDYFKYPTEENCYYSAGSDVYYCLPPSNNSTGIEMVLNSILSLNAYSTFYNKDANLFFEYMKKLMTKCINNRSVKCHEEVLLDYNIEPNYDDSVITQGFKDDEILARAAINEIYIYDFKYISDLYIFCSNYETVIGSMYTDGCTYKNLTDNSCKAECNNAKCAYDFLTCLKIDECYSFIIDDGNCNRLCPGESDCHESDNQNLLLVKILVPIFGFILIAGIVAGIIAIYVIKRRRKEAKNEEIEKENVTKPTIINNGLKNQECEKVPLAVVDYDIKNSRKIGKFTFITFRPNLIYTGDPLCTIDAMAIEDGQEIALLNECQHIYHAQCIKRWLTDKNTNEKCLNCNSNREKHRQVDNQI</sequence>
<dbReference type="GO" id="GO:0008270">
    <property type="term" value="F:zinc ion binding"/>
    <property type="evidence" value="ECO:0007669"/>
    <property type="project" value="UniProtKB-KW"/>
</dbReference>
<dbReference type="SUPFAM" id="SSF57850">
    <property type="entry name" value="RING/U-box"/>
    <property type="match status" value="1"/>
</dbReference>
<dbReference type="Proteomes" id="UP000187209">
    <property type="component" value="Unassembled WGS sequence"/>
</dbReference>
<keyword evidence="2" id="KW-0863">Zinc-finger</keyword>
<evidence type="ECO:0000256" key="2">
    <source>
        <dbReference type="ARBA" id="ARBA00022771"/>
    </source>
</evidence>
<reference evidence="6 7" key="1">
    <citation type="submission" date="2016-11" db="EMBL/GenBank/DDBJ databases">
        <title>The macronuclear genome of Stentor coeruleus: a giant cell with tiny introns.</title>
        <authorList>
            <person name="Slabodnick M."/>
            <person name="Ruby J.G."/>
            <person name="Reiff S.B."/>
            <person name="Swart E.C."/>
            <person name="Gosai S."/>
            <person name="Prabakaran S."/>
            <person name="Witkowska E."/>
            <person name="Larue G.E."/>
            <person name="Fisher S."/>
            <person name="Freeman R.M."/>
            <person name="Gunawardena J."/>
            <person name="Chu W."/>
            <person name="Stover N.A."/>
            <person name="Gregory B.D."/>
            <person name="Nowacki M."/>
            <person name="Derisi J."/>
            <person name="Roy S.W."/>
            <person name="Marshall W.F."/>
            <person name="Sood P."/>
        </authorList>
    </citation>
    <scope>NUCLEOTIDE SEQUENCE [LARGE SCALE GENOMIC DNA]</scope>
    <source>
        <strain evidence="6">WM001</strain>
    </source>
</reference>
<feature type="transmembrane region" description="Helical" evidence="4">
    <location>
        <begin position="417"/>
        <end position="440"/>
    </location>
</feature>
<keyword evidence="4" id="KW-0812">Transmembrane</keyword>
<accession>A0A1R2AR76</accession>
<protein>
    <recommendedName>
        <fullName evidence="5">RING-type domain-containing protein</fullName>
    </recommendedName>
</protein>
<dbReference type="InterPro" id="IPR013083">
    <property type="entry name" value="Znf_RING/FYVE/PHD"/>
</dbReference>
<dbReference type="Gene3D" id="3.30.40.10">
    <property type="entry name" value="Zinc/RING finger domain, C3HC4 (zinc finger)"/>
    <property type="match status" value="1"/>
</dbReference>
<proteinExistence type="predicted"/>
<comment type="caution">
    <text evidence="6">The sequence shown here is derived from an EMBL/GenBank/DDBJ whole genome shotgun (WGS) entry which is preliminary data.</text>
</comment>
<dbReference type="OrthoDB" id="10045365at2759"/>
<dbReference type="InterPro" id="IPR001841">
    <property type="entry name" value="Znf_RING"/>
</dbReference>
<keyword evidence="3" id="KW-0862">Zinc</keyword>
<organism evidence="6 7">
    <name type="scientific">Stentor coeruleus</name>
    <dbReference type="NCBI Taxonomy" id="5963"/>
    <lineage>
        <taxon>Eukaryota</taxon>
        <taxon>Sar</taxon>
        <taxon>Alveolata</taxon>
        <taxon>Ciliophora</taxon>
        <taxon>Postciliodesmatophora</taxon>
        <taxon>Heterotrichea</taxon>
        <taxon>Heterotrichida</taxon>
        <taxon>Stentoridae</taxon>
        <taxon>Stentor</taxon>
    </lineage>
</organism>
<dbReference type="EMBL" id="MPUH01001581">
    <property type="protein sequence ID" value="OMJ67019.1"/>
    <property type="molecule type" value="Genomic_DNA"/>
</dbReference>
<evidence type="ECO:0000256" key="3">
    <source>
        <dbReference type="ARBA" id="ARBA00022833"/>
    </source>
</evidence>
<evidence type="ECO:0000259" key="5">
    <source>
        <dbReference type="Pfam" id="PF13639"/>
    </source>
</evidence>
<dbReference type="Pfam" id="PF13639">
    <property type="entry name" value="zf-RING_2"/>
    <property type="match status" value="1"/>
</dbReference>
<evidence type="ECO:0000256" key="4">
    <source>
        <dbReference type="SAM" id="Phobius"/>
    </source>
</evidence>
<feature type="domain" description="RING-type" evidence="5">
    <location>
        <begin position="510"/>
        <end position="555"/>
    </location>
</feature>
<evidence type="ECO:0000256" key="1">
    <source>
        <dbReference type="ARBA" id="ARBA00022723"/>
    </source>
</evidence>